<evidence type="ECO:0000313" key="3">
    <source>
        <dbReference type="Proteomes" id="UP000471147"/>
    </source>
</evidence>
<evidence type="ECO:0000256" key="1">
    <source>
        <dbReference type="SAM" id="MobiDB-lite"/>
    </source>
</evidence>
<dbReference type="EMBL" id="SDWJ01000002">
    <property type="protein sequence ID" value="MVZ98168.1"/>
    <property type="molecule type" value="Genomic_DNA"/>
</dbReference>
<reference evidence="2 3" key="1">
    <citation type="submission" date="2019-01" db="EMBL/GenBank/DDBJ databases">
        <title>Sphingorhabdus lacus sp.nov., isolated from an oligotrophic freshwater lake.</title>
        <authorList>
            <person name="Park M."/>
        </authorList>
    </citation>
    <scope>NUCLEOTIDE SEQUENCE [LARGE SCALE GENOMIC DNA]</scope>
    <source>
        <strain evidence="2 3">IMCC26285</strain>
    </source>
</reference>
<feature type="region of interest" description="Disordered" evidence="1">
    <location>
        <begin position="1"/>
        <end position="21"/>
    </location>
</feature>
<dbReference type="RefSeq" id="WP_160354116.1">
    <property type="nucleotide sequence ID" value="NZ_SDWJ01000002.1"/>
</dbReference>
<keyword evidence="3" id="KW-1185">Reference proteome</keyword>
<feature type="region of interest" description="Disordered" evidence="1">
    <location>
        <begin position="1503"/>
        <end position="1522"/>
    </location>
</feature>
<accession>A0A6I4M676</accession>
<evidence type="ECO:0000313" key="2">
    <source>
        <dbReference type="EMBL" id="MVZ98168.1"/>
    </source>
</evidence>
<sequence length="1522" mass="168431">MASHTPDIRRSEFQPPASTGGQRAISGFLYQILRSVQLGLRVSAQIYSNGPNAGTQTMQLVLEPGDGGDHRVDQHRFSTIEQVKMRRGSQPWSAGAIAREVFPDLLKAAKPGGCQSFTFVTDNPLGLGPLREFLEHRQAAASIATRFGWGPKRLTAAEFLERIAKEAGVAAHDKKLAWLLDNLSLEVIDTAAAEREIEALIGSILAPGQDAAGKRRELTQRLLEAAGSGQTIDAASLLAMIDQQAVIRLGHVQSLPRALDAAVKRDCATLGYSAAHQARSGNIVPDAALTIYSGESGQGKTWSLCQSALAQSARGEWTIVMRAPNSLQEIVEALNERLWRPAYSESVSPQIMAQRFMRASPNDGFWLTLYIDDLQNRRLAEEIARLDWYIYGIRIVISAQPRITLAIRRQHPGAAVQPIGNFTGADLRRFLTHHGRDAALDTVPDDIFELLLKPIHASIFAQLPVRPAWSNASEYELFKAYWNFATSEAREQYDHRSDRDALVALAGSLLGSSSRYPWPARDARAAGLDDVAITRLEAVGLVRWFDADALQFAADRMLNWAVAEYMAARVEDEQWSAARLDAELERIEGITTIHDEPIGRRLGYVFLDLIWLLAGGNDPGLVADTLRAQIQRLPHEWRGDSMWKDHLATVGGRLIPVLEVLALQDFDDENDWDIPGNIPVALAAIGKSDRGPVVDLTRRLLVAGSESAINIALGIASRLAAPELLDQLWREHLERERAFDVSNLSPDAGNDRVEKMFRRDLSWKAVRRAAAFDDSWLDRQIGRALDPFELNQLLWLVTNDDCLSDERSEQIWLRHRSHLLAHLPSDSKAMINAVGHFGDTACKSWLDAVPLGLDYGMGARVLRSRARIDKTAALRQIGERSEEYIWSAAKWWIDELAASDPGGLSRAVMDNALKGNDPLTDIVLCYGRAPELIDPSTLEWVLDQFANALQIYNDTDADGELGPLAHPLRFLTKLTEPWQFDRIANRAGSVLEQELVHLATGREGRTSRLRDSDGVECEQLLAMIAGEGYDRLVLSELQRPNVFGREDGYKAAHWTGSDAVKTAFISARETDVPDAYRNVIAMQALAIHQCDDALEQMVRAGAPIYVNAAEMRSADGRPTENLRVRIETLIASGDPEEQRIAARLAGFLTEASQAEILLPLFIDPDIGEGVKQVIIGTFNALGFYDPSMLPVAVQLITGRIDDEAQFLAAFLAAKGDGDARRAVSQWLADLDMGTWSRSRDAFIAPLLQHDDSRPAVIEFLQRSRQGGHVLIESHYLRLLAENDDRDAHKELVEAAYRQPRASFLATGAAINYLRTQDSDEAFFAARRYFARHESVDAIALMLEIDPATAAPLLVEAYSLAKPSLKSAIARQLRTRLPAGDCKRIIDALAVRETACDRLIATELAGWMPPGMDFGWLDTFAATGSARIRAAARTSLRKRSREAAAMAHLAAMGHSPKPLKWARLLTIFDCVDPYFLWSSNDPASLQDFVDNNPPEFLVEARQLHTRATKKQDDAAKRADKDAQ</sequence>
<organism evidence="2 3">
    <name type="scientific">Sphingorhabdus profundilacus</name>
    <dbReference type="NCBI Taxonomy" id="2509718"/>
    <lineage>
        <taxon>Bacteria</taxon>
        <taxon>Pseudomonadati</taxon>
        <taxon>Pseudomonadota</taxon>
        <taxon>Alphaproteobacteria</taxon>
        <taxon>Sphingomonadales</taxon>
        <taxon>Sphingomonadaceae</taxon>
        <taxon>Sphingorhabdus</taxon>
    </lineage>
</organism>
<dbReference type="Proteomes" id="UP000471147">
    <property type="component" value="Unassembled WGS sequence"/>
</dbReference>
<dbReference type="OrthoDB" id="219303at2"/>
<comment type="caution">
    <text evidence="2">The sequence shown here is derived from an EMBL/GenBank/DDBJ whole genome shotgun (WGS) entry which is preliminary data.</text>
</comment>
<feature type="compositionally biased region" description="Basic and acidic residues" evidence="1">
    <location>
        <begin position="1"/>
        <end position="12"/>
    </location>
</feature>
<protein>
    <submittedName>
        <fullName evidence="2">Uncharacterized protein</fullName>
    </submittedName>
</protein>
<feature type="compositionally biased region" description="Basic and acidic residues" evidence="1">
    <location>
        <begin position="1508"/>
        <end position="1522"/>
    </location>
</feature>
<gene>
    <name evidence="2" type="ORF">EUU23_10730</name>
</gene>
<proteinExistence type="predicted"/>
<name>A0A6I4M676_9SPHN</name>